<organism evidence="2 3">
    <name type="scientific">Paenibacillus borealis</name>
    <dbReference type="NCBI Taxonomy" id="160799"/>
    <lineage>
        <taxon>Bacteria</taxon>
        <taxon>Bacillati</taxon>
        <taxon>Bacillota</taxon>
        <taxon>Bacilli</taxon>
        <taxon>Bacillales</taxon>
        <taxon>Paenibacillaceae</taxon>
        <taxon>Paenibacillus</taxon>
    </lineage>
</organism>
<evidence type="ECO:0000259" key="1">
    <source>
        <dbReference type="Pfam" id="PF12674"/>
    </source>
</evidence>
<dbReference type="Pfam" id="PF12674">
    <property type="entry name" value="Zn_ribbon_2"/>
    <property type="match status" value="1"/>
</dbReference>
<name>A0ABX3H661_PAEBO</name>
<accession>A0ABX3H661</accession>
<dbReference type="Proteomes" id="UP000187412">
    <property type="component" value="Unassembled WGS sequence"/>
</dbReference>
<dbReference type="RefSeq" id="WP_076112781.1">
    <property type="nucleotide sequence ID" value="NZ_MPTB01000031.1"/>
</dbReference>
<proteinExistence type="predicted"/>
<protein>
    <submittedName>
        <fullName evidence="2">Transcriptional regulator</fullName>
    </submittedName>
</protein>
<feature type="domain" description="Putative zinc ribbon" evidence="1">
    <location>
        <begin position="15"/>
        <end position="94"/>
    </location>
</feature>
<gene>
    <name evidence="2" type="ORF">BSK56_22115</name>
</gene>
<evidence type="ECO:0000313" key="2">
    <source>
        <dbReference type="EMBL" id="OMD44584.1"/>
    </source>
</evidence>
<keyword evidence="3" id="KW-1185">Reference proteome</keyword>
<dbReference type="InterPro" id="IPR025868">
    <property type="entry name" value="Zn_ribbon_dom_put"/>
</dbReference>
<sequence length="100" mass="11078">MNIEETSPHQHEAVFCQSCGMPMPEAELLGSEQDGTKNEDYCIYCYEAGEFKQPDITLQGMTDLCTGFMVEEGMDEAAAHKLLAESLPSLKRWKTAAAVE</sequence>
<dbReference type="EMBL" id="MPTB01000031">
    <property type="protein sequence ID" value="OMD44584.1"/>
    <property type="molecule type" value="Genomic_DNA"/>
</dbReference>
<evidence type="ECO:0000313" key="3">
    <source>
        <dbReference type="Proteomes" id="UP000187412"/>
    </source>
</evidence>
<reference evidence="2 3" key="1">
    <citation type="submission" date="2016-10" db="EMBL/GenBank/DDBJ databases">
        <title>Paenibacillus species isolates.</title>
        <authorList>
            <person name="Beno S.M."/>
        </authorList>
    </citation>
    <scope>NUCLEOTIDE SEQUENCE [LARGE SCALE GENOMIC DNA]</scope>
    <source>
        <strain evidence="2 3">FSL H7-0744</strain>
    </source>
</reference>
<comment type="caution">
    <text evidence="2">The sequence shown here is derived from an EMBL/GenBank/DDBJ whole genome shotgun (WGS) entry which is preliminary data.</text>
</comment>